<dbReference type="Gene3D" id="2.140.10.30">
    <property type="entry name" value="Dipeptidylpeptidase IV, N-terminal domain"/>
    <property type="match status" value="1"/>
</dbReference>
<dbReference type="PANTHER" id="PTHR11731:SF118">
    <property type="entry name" value="BLR1971 PROTEIN"/>
    <property type="match status" value="1"/>
</dbReference>
<gene>
    <name evidence="3" type="ORF">EHYA_05568</name>
</gene>
<dbReference type="EMBL" id="BIFH01000025">
    <property type="protein sequence ID" value="GCD97871.1"/>
    <property type="molecule type" value="Genomic_DNA"/>
</dbReference>
<dbReference type="Gene3D" id="3.40.50.1820">
    <property type="entry name" value="alpha/beta hydrolase"/>
    <property type="match status" value="1"/>
</dbReference>
<feature type="domain" description="Peptidase S9 prolyl oligopeptidase catalytic" evidence="1">
    <location>
        <begin position="549"/>
        <end position="741"/>
    </location>
</feature>
<evidence type="ECO:0000313" key="4">
    <source>
        <dbReference type="Proteomes" id="UP000286931"/>
    </source>
</evidence>
<evidence type="ECO:0000313" key="3">
    <source>
        <dbReference type="EMBL" id="GCD97871.1"/>
    </source>
</evidence>
<dbReference type="GO" id="GO:0008236">
    <property type="term" value="F:serine-type peptidase activity"/>
    <property type="evidence" value="ECO:0007669"/>
    <property type="project" value="InterPro"/>
</dbReference>
<dbReference type="RefSeq" id="WP_126639806.1">
    <property type="nucleotide sequence ID" value="NZ_BIFH01000025.1"/>
</dbReference>
<dbReference type="SUPFAM" id="SSF82171">
    <property type="entry name" value="DPP6 N-terminal domain-like"/>
    <property type="match status" value="1"/>
</dbReference>
<sequence>MTTLTTADYRRAEQLLPHNAARLVPGARIRPNREDGTDRFWYRVDTAQGRRFVLVDPAAGDRGAAFDHDRLAAALSAASGTAVEGAHLPFTSIGRSGDTVEFTAFDARWRYVPDDDRCTRIDDPGHNAIHEQPSPDGAWVAFVRDHDIWVRSADRTEEFALTHDGEEYFDYGSNLDVALSRIMLRNAGVTAPPMLAWSPDSRRLVTHRIDQRHLREQVLVESTPRDGGPPVAHSFRYAMPQDEQHARMHFVVLDVARRSAVWEATGPSHIGHLSPFARGWVWWSPDGASLYFLRQPRYSRSLGLYRLDPDTGAVDLLVDEHGTTRVEPAQLIFDRPMVRVLSTGEVLWYSQRDGWGHLYLYPAPPRPPDPASTDEPAPTRITSGAWAVRGILHVDEDNRTVLFLASGLVPGEPYARQLCTVGLDGTGFVNHSDDAFDHEVVVAVSGAWFLDTASTVDTPPRTVVCDVAGATVLELERPDTALLVGAGWTPPERFSAKAADGVTDIHGTLWRPHGFDPSRRYPLVDSAYPGPQVMRTTAGFANPHFVSPETLAALGFAVVTVDGRGTPGRSKAFHDASYGNLGNAGFLEDHVAAIHQLVDRHPWIDLDRVGIAGASGGGFATVRAMLTHPDLYKVGVALCGNHDIRHYLALWADTYLGEGTPEQWADAANPGLAANLSGKLLLVHGELDDNVLPYQTLNLVDALIDADKDFDLLVVPGVEHIFMGREHYVTRRMWDHLVRHLLGTQPPSGYALRPFPAGAEHLAELLG</sequence>
<dbReference type="InterPro" id="IPR050278">
    <property type="entry name" value="Serine_Prot_S9B/DPPIV"/>
</dbReference>
<reference evidence="3 4" key="1">
    <citation type="submission" date="2018-12" db="EMBL/GenBank/DDBJ databases">
        <title>Draft genome sequence of Embleya hyalina NBRC 13850T.</title>
        <authorList>
            <person name="Komaki H."/>
            <person name="Hosoyama A."/>
            <person name="Kimura A."/>
            <person name="Ichikawa N."/>
            <person name="Tamura T."/>
        </authorList>
    </citation>
    <scope>NUCLEOTIDE SEQUENCE [LARGE SCALE GENOMIC DNA]</scope>
    <source>
        <strain evidence="3 4">NBRC 13850</strain>
    </source>
</reference>
<dbReference type="GO" id="GO:0006508">
    <property type="term" value="P:proteolysis"/>
    <property type="evidence" value="ECO:0007669"/>
    <property type="project" value="InterPro"/>
</dbReference>
<dbReference type="SUPFAM" id="SSF53474">
    <property type="entry name" value="alpha/beta-Hydrolases"/>
    <property type="match status" value="1"/>
</dbReference>
<feature type="domain" description="Dipeptidylpeptidase IV N-terminal" evidence="2">
    <location>
        <begin position="116"/>
        <end position="460"/>
    </location>
</feature>
<comment type="caution">
    <text evidence="3">The sequence shown here is derived from an EMBL/GenBank/DDBJ whole genome shotgun (WGS) entry which is preliminary data.</text>
</comment>
<dbReference type="PANTHER" id="PTHR11731">
    <property type="entry name" value="PROTEASE FAMILY S9B,C DIPEPTIDYL-PEPTIDASE IV-RELATED"/>
    <property type="match status" value="1"/>
</dbReference>
<organism evidence="3 4">
    <name type="scientific">Embleya hyalina</name>
    <dbReference type="NCBI Taxonomy" id="516124"/>
    <lineage>
        <taxon>Bacteria</taxon>
        <taxon>Bacillati</taxon>
        <taxon>Actinomycetota</taxon>
        <taxon>Actinomycetes</taxon>
        <taxon>Kitasatosporales</taxon>
        <taxon>Streptomycetaceae</taxon>
        <taxon>Embleya</taxon>
    </lineage>
</organism>
<dbReference type="InterPro" id="IPR001375">
    <property type="entry name" value="Peptidase_S9_cat"/>
</dbReference>
<dbReference type="InterPro" id="IPR029058">
    <property type="entry name" value="AB_hydrolase_fold"/>
</dbReference>
<dbReference type="AlphaFoldDB" id="A0A401YTE7"/>
<dbReference type="Proteomes" id="UP000286931">
    <property type="component" value="Unassembled WGS sequence"/>
</dbReference>
<proteinExistence type="predicted"/>
<protein>
    <submittedName>
        <fullName evidence="3">Putative dipeptidyl peptidase IV</fullName>
    </submittedName>
</protein>
<evidence type="ECO:0000259" key="2">
    <source>
        <dbReference type="Pfam" id="PF00930"/>
    </source>
</evidence>
<evidence type="ECO:0000259" key="1">
    <source>
        <dbReference type="Pfam" id="PF00326"/>
    </source>
</evidence>
<dbReference type="Pfam" id="PF00930">
    <property type="entry name" value="DPPIV_N"/>
    <property type="match status" value="1"/>
</dbReference>
<keyword evidence="4" id="KW-1185">Reference proteome</keyword>
<accession>A0A401YTE7</accession>
<name>A0A401YTE7_9ACTN</name>
<dbReference type="OrthoDB" id="9812921at2"/>
<dbReference type="InterPro" id="IPR002469">
    <property type="entry name" value="Peptidase_S9B_N"/>
</dbReference>
<dbReference type="Pfam" id="PF00326">
    <property type="entry name" value="Peptidase_S9"/>
    <property type="match status" value="1"/>
</dbReference>